<keyword evidence="6" id="KW-0645">Protease</keyword>
<evidence type="ECO:0000256" key="12">
    <source>
        <dbReference type="ARBA" id="ARBA00034000"/>
    </source>
</evidence>
<dbReference type="GO" id="GO:0008360">
    <property type="term" value="P:regulation of cell shape"/>
    <property type="evidence" value="ECO:0007669"/>
    <property type="project" value="UniProtKB-KW"/>
</dbReference>
<keyword evidence="10" id="KW-0573">Peptidoglycan synthesis</keyword>
<dbReference type="InterPro" id="IPR015956">
    <property type="entry name" value="Peniciliin-bd_prot_C_sf"/>
</dbReference>
<reference evidence="18" key="1">
    <citation type="submission" date="2020-10" db="EMBL/GenBank/DDBJ databases">
        <authorList>
            <person name="Gilroy R."/>
        </authorList>
    </citation>
    <scope>NUCLEOTIDE SEQUENCE</scope>
    <source>
        <strain evidence="18">13766</strain>
    </source>
</reference>
<keyword evidence="5 18" id="KW-0121">Carboxypeptidase</keyword>
<comment type="catalytic activity">
    <reaction evidence="12">
        <text>Preferential cleavage: (Ac)2-L-Lys-D-Ala-|-D-Ala. Also transpeptidation of peptidyl-alanyl moieties that are N-acyl substituents of D-alanine.</text>
        <dbReference type="EC" id="3.4.16.4"/>
    </reaction>
</comment>
<evidence type="ECO:0000256" key="16">
    <source>
        <dbReference type="SAM" id="SignalP"/>
    </source>
</evidence>
<comment type="similarity">
    <text evidence="3 15">Belongs to the peptidase S11 family.</text>
</comment>
<evidence type="ECO:0000256" key="13">
    <source>
        <dbReference type="PIRSR" id="PIRSR618044-1"/>
    </source>
</evidence>
<dbReference type="Pfam" id="PF00768">
    <property type="entry name" value="Peptidase_S11"/>
    <property type="match status" value="1"/>
</dbReference>
<dbReference type="InterPro" id="IPR001967">
    <property type="entry name" value="Peptidase_S11_N"/>
</dbReference>
<dbReference type="Proteomes" id="UP000824140">
    <property type="component" value="Unassembled WGS sequence"/>
</dbReference>
<dbReference type="GO" id="GO:0009252">
    <property type="term" value="P:peptidoglycan biosynthetic process"/>
    <property type="evidence" value="ECO:0007669"/>
    <property type="project" value="UniProtKB-KW"/>
</dbReference>
<gene>
    <name evidence="18" type="ORF">IAA84_06055</name>
</gene>
<keyword evidence="9" id="KW-0133">Cell shape</keyword>
<dbReference type="Pfam" id="PF07943">
    <property type="entry name" value="PBP5_C"/>
    <property type="match status" value="1"/>
</dbReference>
<name>A0A9D1FZX1_9FIRM</name>
<dbReference type="PANTHER" id="PTHR21581:SF33">
    <property type="entry name" value="D-ALANYL-D-ALANINE CARBOXYPEPTIDASE DACB"/>
    <property type="match status" value="1"/>
</dbReference>
<feature type="active site" description="Proton acceptor" evidence="13">
    <location>
        <position position="59"/>
    </location>
</feature>
<dbReference type="SMART" id="SM00936">
    <property type="entry name" value="PBP5_C"/>
    <property type="match status" value="1"/>
</dbReference>
<dbReference type="GO" id="GO:0009002">
    <property type="term" value="F:serine-type D-Ala-D-Ala carboxypeptidase activity"/>
    <property type="evidence" value="ECO:0007669"/>
    <property type="project" value="UniProtKB-EC"/>
</dbReference>
<dbReference type="PRINTS" id="PR00725">
    <property type="entry name" value="DADACBPTASE1"/>
</dbReference>
<dbReference type="AlphaFoldDB" id="A0A9D1FZX1"/>
<dbReference type="EC" id="3.4.16.4" evidence="4"/>
<dbReference type="InterPro" id="IPR037167">
    <property type="entry name" value="Peptidase_S11_C_sf"/>
</dbReference>
<dbReference type="PANTHER" id="PTHR21581">
    <property type="entry name" value="D-ALANYL-D-ALANINE CARBOXYPEPTIDASE"/>
    <property type="match status" value="1"/>
</dbReference>
<feature type="domain" description="Peptidase S11 D-Ala-D-Ala carboxypeptidase A C-terminal" evidence="17">
    <location>
        <begin position="264"/>
        <end position="352"/>
    </location>
</feature>
<proteinExistence type="inferred from homology"/>
<feature type="binding site" evidence="14">
    <location>
        <position position="217"/>
    </location>
    <ligand>
        <name>substrate</name>
    </ligand>
</feature>
<keyword evidence="7 16" id="KW-0732">Signal</keyword>
<dbReference type="GO" id="GO:0071555">
    <property type="term" value="P:cell wall organization"/>
    <property type="evidence" value="ECO:0007669"/>
    <property type="project" value="UniProtKB-KW"/>
</dbReference>
<evidence type="ECO:0000256" key="7">
    <source>
        <dbReference type="ARBA" id="ARBA00022729"/>
    </source>
</evidence>
<accession>A0A9D1FZX1</accession>
<keyword evidence="11" id="KW-0961">Cell wall biogenesis/degradation</keyword>
<feature type="signal peptide" evidence="16">
    <location>
        <begin position="1"/>
        <end position="19"/>
    </location>
</feature>
<dbReference type="InterPro" id="IPR018044">
    <property type="entry name" value="Peptidase_S11"/>
</dbReference>
<dbReference type="InterPro" id="IPR012907">
    <property type="entry name" value="Peptidase_S11_C"/>
</dbReference>
<evidence type="ECO:0000256" key="6">
    <source>
        <dbReference type="ARBA" id="ARBA00022670"/>
    </source>
</evidence>
<evidence type="ECO:0000256" key="11">
    <source>
        <dbReference type="ARBA" id="ARBA00023316"/>
    </source>
</evidence>
<sequence length="370" mass="39118">MKKFAALMVLLACLLPCQAAGSEELSLPAKGAVLIDGDSGRVLFAQNADTPYPMASTTKIMTCLIAVETCSPEETVTAGPNAKGVPGTSIYLTEGEQLTMRDMLYGLMLRSGNDAAVAIAEHIAGSVDAFSQMMNERARELGADATYKNPHGLDAEGHAASARALALIAREGLQNEWFRETVSTQRITIPWSTSEYNRLLVNKNKLLSSYEGALGVKTGFTSKAGRCLVFAAERDGLTLIGAVLNDYTWFDDARTLLDWGFENYTLLTAASAGKTLATLPVTGGTQKNVDIVAAEALTSAARAGEAHEIVLDLPAALHAPLESGQAVGTATLLIADEPVAEIELLCAGTVEEGGFWNMLKKAFGLWSVAG</sequence>
<comment type="caution">
    <text evidence="18">The sequence shown here is derived from an EMBL/GenBank/DDBJ whole genome shotgun (WGS) entry which is preliminary data.</text>
</comment>
<evidence type="ECO:0000313" key="18">
    <source>
        <dbReference type="EMBL" id="HIS92566.1"/>
    </source>
</evidence>
<protein>
    <recommendedName>
        <fullName evidence="4">serine-type D-Ala-D-Ala carboxypeptidase</fullName>
        <ecNumber evidence="4">3.4.16.4</ecNumber>
    </recommendedName>
</protein>
<dbReference type="EMBL" id="DVJN01000117">
    <property type="protein sequence ID" value="HIS92566.1"/>
    <property type="molecule type" value="Genomic_DNA"/>
</dbReference>
<evidence type="ECO:0000256" key="14">
    <source>
        <dbReference type="PIRSR" id="PIRSR618044-2"/>
    </source>
</evidence>
<evidence type="ECO:0000256" key="5">
    <source>
        <dbReference type="ARBA" id="ARBA00022645"/>
    </source>
</evidence>
<evidence type="ECO:0000259" key="17">
    <source>
        <dbReference type="SMART" id="SM00936"/>
    </source>
</evidence>
<evidence type="ECO:0000256" key="10">
    <source>
        <dbReference type="ARBA" id="ARBA00022984"/>
    </source>
</evidence>
<feature type="active site" evidence="13">
    <location>
        <position position="111"/>
    </location>
</feature>
<keyword evidence="8" id="KW-0378">Hydrolase</keyword>
<feature type="active site" description="Acyl-ester intermediate" evidence="13">
    <location>
        <position position="56"/>
    </location>
</feature>
<comment type="pathway">
    <text evidence="2">Cell wall biogenesis; peptidoglycan biosynthesis.</text>
</comment>
<dbReference type="Gene3D" id="3.40.710.10">
    <property type="entry name" value="DD-peptidase/beta-lactamase superfamily"/>
    <property type="match status" value="1"/>
</dbReference>
<organism evidence="18 19">
    <name type="scientific">Candidatus Alectryocaccomicrobium excrementavium</name>
    <dbReference type="NCBI Taxonomy" id="2840668"/>
    <lineage>
        <taxon>Bacteria</taxon>
        <taxon>Bacillati</taxon>
        <taxon>Bacillota</taxon>
        <taxon>Clostridia</taxon>
        <taxon>Candidatus Alectryocaccomicrobium</taxon>
    </lineage>
</organism>
<dbReference type="SUPFAM" id="SSF69189">
    <property type="entry name" value="Penicillin-binding protein associated domain"/>
    <property type="match status" value="1"/>
</dbReference>
<feature type="chain" id="PRO_5038339363" description="serine-type D-Ala-D-Ala carboxypeptidase" evidence="16">
    <location>
        <begin position="20"/>
        <end position="370"/>
    </location>
</feature>
<evidence type="ECO:0000256" key="3">
    <source>
        <dbReference type="ARBA" id="ARBA00007164"/>
    </source>
</evidence>
<evidence type="ECO:0000256" key="4">
    <source>
        <dbReference type="ARBA" id="ARBA00012448"/>
    </source>
</evidence>
<evidence type="ECO:0000256" key="15">
    <source>
        <dbReference type="RuleBase" id="RU004016"/>
    </source>
</evidence>
<evidence type="ECO:0000256" key="2">
    <source>
        <dbReference type="ARBA" id="ARBA00004752"/>
    </source>
</evidence>
<evidence type="ECO:0000256" key="8">
    <source>
        <dbReference type="ARBA" id="ARBA00022801"/>
    </source>
</evidence>
<dbReference type="SUPFAM" id="SSF56601">
    <property type="entry name" value="beta-lactamase/transpeptidase-like"/>
    <property type="match status" value="1"/>
</dbReference>
<evidence type="ECO:0000256" key="9">
    <source>
        <dbReference type="ARBA" id="ARBA00022960"/>
    </source>
</evidence>
<comment type="function">
    <text evidence="1">Removes C-terminal D-alanyl residues from sugar-peptide cell wall precursors.</text>
</comment>
<evidence type="ECO:0000313" key="19">
    <source>
        <dbReference type="Proteomes" id="UP000824140"/>
    </source>
</evidence>
<dbReference type="GO" id="GO:0006508">
    <property type="term" value="P:proteolysis"/>
    <property type="evidence" value="ECO:0007669"/>
    <property type="project" value="UniProtKB-KW"/>
</dbReference>
<reference evidence="18" key="2">
    <citation type="journal article" date="2021" name="PeerJ">
        <title>Extensive microbial diversity within the chicken gut microbiome revealed by metagenomics and culture.</title>
        <authorList>
            <person name="Gilroy R."/>
            <person name="Ravi A."/>
            <person name="Getino M."/>
            <person name="Pursley I."/>
            <person name="Horton D.L."/>
            <person name="Alikhan N.F."/>
            <person name="Baker D."/>
            <person name="Gharbi K."/>
            <person name="Hall N."/>
            <person name="Watson M."/>
            <person name="Adriaenssens E.M."/>
            <person name="Foster-Nyarko E."/>
            <person name="Jarju S."/>
            <person name="Secka A."/>
            <person name="Antonio M."/>
            <person name="Oren A."/>
            <person name="Chaudhuri R.R."/>
            <person name="La Ragione R."/>
            <person name="Hildebrand F."/>
            <person name="Pallen M.J."/>
        </authorList>
    </citation>
    <scope>NUCLEOTIDE SEQUENCE</scope>
    <source>
        <strain evidence="18">13766</strain>
    </source>
</reference>
<dbReference type="Gene3D" id="2.60.410.10">
    <property type="entry name" value="D-Ala-D-Ala carboxypeptidase, C-terminal domain"/>
    <property type="match status" value="1"/>
</dbReference>
<evidence type="ECO:0000256" key="1">
    <source>
        <dbReference type="ARBA" id="ARBA00003217"/>
    </source>
</evidence>
<dbReference type="InterPro" id="IPR012338">
    <property type="entry name" value="Beta-lactam/transpept-like"/>
</dbReference>